<evidence type="ECO:0000313" key="2">
    <source>
        <dbReference type="Proteomes" id="UP000556026"/>
    </source>
</evidence>
<protein>
    <submittedName>
        <fullName evidence="1">Uncharacterized protein</fullName>
    </submittedName>
</protein>
<accession>A0A6V8MLG1</accession>
<dbReference type="EMBL" id="BLXX01000011">
    <property type="protein sequence ID" value="GFO60875.1"/>
    <property type="molecule type" value="Genomic_DNA"/>
</dbReference>
<gene>
    <name evidence="1" type="ORF">GMST_32000</name>
</gene>
<evidence type="ECO:0000313" key="1">
    <source>
        <dbReference type="EMBL" id="GFO60875.1"/>
    </source>
</evidence>
<sequence length="86" mass="9694">MDEEMLLHSAELELNGEVFQINVFCSSAGRYFAKTCLGENDFIITDGPSVPETLQKHEGLLPLAVGTRELTQSYLGYCRRARVRRT</sequence>
<reference evidence="2" key="1">
    <citation type="submission" date="2020-06" db="EMBL/GenBank/DDBJ databases">
        <title>Draft genomic sequence of Geomonas sp. Red330.</title>
        <authorList>
            <person name="Itoh H."/>
            <person name="Zhenxing X."/>
            <person name="Ushijima N."/>
            <person name="Masuda Y."/>
            <person name="Shiratori Y."/>
            <person name="Senoo K."/>
        </authorList>
    </citation>
    <scope>NUCLEOTIDE SEQUENCE [LARGE SCALE GENOMIC DNA]</scope>
    <source>
        <strain evidence="2">Red330</strain>
    </source>
</reference>
<dbReference type="RefSeq" id="WP_183355684.1">
    <property type="nucleotide sequence ID" value="NZ_BLXX01000011.1"/>
</dbReference>
<name>A0A6V8MLG1_9BACT</name>
<dbReference type="Proteomes" id="UP000556026">
    <property type="component" value="Unassembled WGS sequence"/>
</dbReference>
<organism evidence="1 2">
    <name type="scientific">Geomonas silvestris</name>
    <dbReference type="NCBI Taxonomy" id="2740184"/>
    <lineage>
        <taxon>Bacteria</taxon>
        <taxon>Pseudomonadati</taxon>
        <taxon>Thermodesulfobacteriota</taxon>
        <taxon>Desulfuromonadia</taxon>
        <taxon>Geobacterales</taxon>
        <taxon>Geobacteraceae</taxon>
        <taxon>Geomonas</taxon>
    </lineage>
</organism>
<keyword evidence="2" id="KW-1185">Reference proteome</keyword>
<proteinExistence type="predicted"/>
<dbReference type="AlphaFoldDB" id="A0A6V8MLG1"/>
<comment type="caution">
    <text evidence="1">The sequence shown here is derived from an EMBL/GenBank/DDBJ whole genome shotgun (WGS) entry which is preliminary data.</text>
</comment>